<comment type="caution">
    <text evidence="1">The sequence shown here is derived from an EMBL/GenBank/DDBJ whole genome shotgun (WGS) entry which is preliminary data.</text>
</comment>
<dbReference type="AlphaFoldDB" id="A0A402APF0"/>
<organism evidence="1 2">
    <name type="scientific">Dictyobacter kobayashii</name>
    <dbReference type="NCBI Taxonomy" id="2014872"/>
    <lineage>
        <taxon>Bacteria</taxon>
        <taxon>Bacillati</taxon>
        <taxon>Chloroflexota</taxon>
        <taxon>Ktedonobacteria</taxon>
        <taxon>Ktedonobacterales</taxon>
        <taxon>Dictyobacteraceae</taxon>
        <taxon>Dictyobacter</taxon>
    </lineage>
</organism>
<gene>
    <name evidence="1" type="ORF">KDK_47050</name>
</gene>
<proteinExistence type="predicted"/>
<evidence type="ECO:0000313" key="2">
    <source>
        <dbReference type="Proteomes" id="UP000287188"/>
    </source>
</evidence>
<keyword evidence="2" id="KW-1185">Reference proteome</keyword>
<protein>
    <submittedName>
        <fullName evidence="1">Uncharacterized protein</fullName>
    </submittedName>
</protein>
<evidence type="ECO:0000313" key="1">
    <source>
        <dbReference type="EMBL" id="GCE20905.1"/>
    </source>
</evidence>
<name>A0A402APF0_9CHLR</name>
<dbReference type="Proteomes" id="UP000287188">
    <property type="component" value="Unassembled WGS sequence"/>
</dbReference>
<reference evidence="2" key="1">
    <citation type="submission" date="2018-12" db="EMBL/GenBank/DDBJ databases">
        <title>Tengunoibacter tsumagoiensis gen. nov., sp. nov., Dictyobacter kobayashii sp. nov., D. alpinus sp. nov., and D. joshuensis sp. nov. and description of Dictyobacteraceae fam. nov. within the order Ktedonobacterales isolated from Tengu-no-mugimeshi.</title>
        <authorList>
            <person name="Wang C.M."/>
            <person name="Zheng Y."/>
            <person name="Sakai Y."/>
            <person name="Toyoda A."/>
            <person name="Minakuchi Y."/>
            <person name="Abe K."/>
            <person name="Yokota A."/>
            <person name="Yabe S."/>
        </authorList>
    </citation>
    <scope>NUCLEOTIDE SEQUENCE [LARGE SCALE GENOMIC DNA]</scope>
    <source>
        <strain evidence="2">Uno11</strain>
    </source>
</reference>
<dbReference type="RefSeq" id="WP_126552496.1">
    <property type="nucleotide sequence ID" value="NZ_BIFS01000001.1"/>
</dbReference>
<accession>A0A402APF0</accession>
<dbReference type="EMBL" id="BIFS01000001">
    <property type="protein sequence ID" value="GCE20905.1"/>
    <property type="molecule type" value="Genomic_DNA"/>
</dbReference>
<sequence length="115" mass="13371">MKFTAHIVIERPIEHVFRWMFQPYQLVQLITRDPNNDIISNGAIPPELIERINKLQLLARAETDIEIDELSTPTLQVGTTFHYMRSEKEKDWSKASRMGGYPGTRGMVQGELKRM</sequence>